<reference evidence="5" key="1">
    <citation type="submission" date="2017-02" db="UniProtKB">
        <authorList>
            <consortium name="WormBaseParasite"/>
        </authorList>
    </citation>
    <scope>IDENTIFICATION</scope>
</reference>
<dbReference type="GO" id="GO:0005975">
    <property type="term" value="P:carbohydrate metabolic process"/>
    <property type="evidence" value="ECO:0007669"/>
    <property type="project" value="InterPro"/>
</dbReference>
<dbReference type="GO" id="GO:0008107">
    <property type="term" value="F:galactoside 2-alpha-L-fucosyltransferase activity"/>
    <property type="evidence" value="ECO:0007669"/>
    <property type="project" value="InterPro"/>
</dbReference>
<dbReference type="GO" id="GO:0032580">
    <property type="term" value="C:Golgi cisterna membrane"/>
    <property type="evidence" value="ECO:0007669"/>
    <property type="project" value="UniProtKB-SubCell"/>
</dbReference>
<evidence type="ECO:0000256" key="3">
    <source>
        <dbReference type="RuleBase" id="RU363129"/>
    </source>
</evidence>
<name>A0A0R3RKF6_9BILA</name>
<sequence length="300" mass="35262">MSFFSSKGGDVEFNQPWTLPNAKIIENIEDINRNERYLISNFSWSPGLSNLMFQYASLRAIAERYKAKLIVPVKCTLRRGFKLDAIIVSEELNNELIRRYSANERRFTVDLIHEQFTFLPEIIKRADEYLQKAKYEKYHAESTAITGNRANITKDLYGYTYIGVHVRRGMDITMNSRNIKYGHIAVTKDYIINAMNYFRSRFEKLIFVISSDNVYWVKTNVDITDNGEVYIVSSGYREVDMATLIRCNHTIMSTGTFSWWIAYLTNGTTVYYKHWPRHGSMLEKEIKKDEFFLNSWIPME</sequence>
<comment type="pathway">
    <text evidence="3">Protein modification; protein glycosylation.</text>
</comment>
<keyword evidence="3" id="KW-0735">Signal-anchor</keyword>
<dbReference type="STRING" id="1147741.A0A0R3RKF6"/>
<dbReference type="UniPathway" id="UPA00378"/>
<accession>A0A0R3RKF6</accession>
<organism evidence="4 5">
    <name type="scientific">Elaeophora elaphi</name>
    <dbReference type="NCBI Taxonomy" id="1147741"/>
    <lineage>
        <taxon>Eukaryota</taxon>
        <taxon>Metazoa</taxon>
        <taxon>Ecdysozoa</taxon>
        <taxon>Nematoda</taxon>
        <taxon>Chromadorea</taxon>
        <taxon>Rhabditida</taxon>
        <taxon>Spirurina</taxon>
        <taxon>Spiruromorpha</taxon>
        <taxon>Filarioidea</taxon>
        <taxon>Onchocercidae</taxon>
        <taxon>Elaeophora</taxon>
    </lineage>
</organism>
<keyword evidence="4" id="KW-1185">Reference proteome</keyword>
<keyword evidence="3" id="KW-0333">Golgi apparatus</keyword>
<comment type="similarity">
    <text evidence="3">Belongs to the glycosyltransferase 11 family.</text>
</comment>
<dbReference type="AlphaFoldDB" id="A0A0R3RKF6"/>
<dbReference type="CDD" id="cd11301">
    <property type="entry name" value="Fut1_Fut2_like"/>
    <property type="match status" value="1"/>
</dbReference>
<dbReference type="PANTHER" id="PTHR11927">
    <property type="entry name" value="GALACTOSIDE 2-L-FUCOSYLTRANSFERASE"/>
    <property type="match status" value="1"/>
</dbReference>
<evidence type="ECO:0000256" key="2">
    <source>
        <dbReference type="ARBA" id="ARBA00022679"/>
    </source>
</evidence>
<dbReference type="PANTHER" id="PTHR11927:SF9">
    <property type="entry name" value="L-FUCOSYLTRANSFERASE"/>
    <property type="match status" value="1"/>
</dbReference>
<dbReference type="InterPro" id="IPR002516">
    <property type="entry name" value="Glyco_trans_11"/>
</dbReference>
<keyword evidence="1 3" id="KW-0328">Glycosyltransferase</keyword>
<keyword evidence="3" id="KW-0325">Glycoprotein</keyword>
<evidence type="ECO:0000313" key="5">
    <source>
        <dbReference type="WBParaSite" id="EEL_0000196501-mRNA-1"/>
    </source>
</evidence>
<protein>
    <recommendedName>
        <fullName evidence="3">L-Fucosyltransferase</fullName>
        <ecNumber evidence="3">2.4.1.-</ecNumber>
    </recommendedName>
</protein>
<evidence type="ECO:0000313" key="4">
    <source>
        <dbReference type="Proteomes" id="UP000050640"/>
    </source>
</evidence>
<proteinExistence type="inferred from homology"/>
<dbReference type="EC" id="2.4.1.-" evidence="3"/>
<keyword evidence="3" id="KW-0812">Transmembrane</keyword>
<dbReference type="Pfam" id="PF01531">
    <property type="entry name" value="Glyco_transf_11"/>
    <property type="match status" value="1"/>
</dbReference>
<comment type="subcellular location">
    <subcellularLocation>
        <location evidence="3">Golgi apparatus</location>
        <location evidence="3">Golgi stack membrane</location>
        <topology evidence="3">Single-pass type II membrane protein</topology>
    </subcellularLocation>
</comment>
<dbReference type="WBParaSite" id="EEL_0000196501-mRNA-1">
    <property type="protein sequence ID" value="EEL_0000196501-mRNA-1"/>
    <property type="gene ID" value="EEL_0000196501"/>
</dbReference>
<dbReference type="Proteomes" id="UP000050640">
    <property type="component" value="Unplaced"/>
</dbReference>
<keyword evidence="2 3" id="KW-0808">Transferase</keyword>
<evidence type="ECO:0000256" key="1">
    <source>
        <dbReference type="ARBA" id="ARBA00022676"/>
    </source>
</evidence>